<feature type="compositionally biased region" description="Low complexity" evidence="1">
    <location>
        <begin position="19"/>
        <end position="33"/>
    </location>
</feature>
<dbReference type="PANTHER" id="PTHR35321:SF1">
    <property type="entry name" value="OS02G0753200 PROTEIN"/>
    <property type="match status" value="1"/>
</dbReference>
<name>A0A833R3Z7_9POAL</name>
<dbReference type="EMBL" id="SWLB01000015">
    <property type="protein sequence ID" value="KAF3329269.1"/>
    <property type="molecule type" value="Genomic_DNA"/>
</dbReference>
<dbReference type="Proteomes" id="UP000623129">
    <property type="component" value="Unassembled WGS sequence"/>
</dbReference>
<feature type="compositionally biased region" description="Basic and acidic residues" evidence="1">
    <location>
        <begin position="231"/>
        <end position="244"/>
    </location>
</feature>
<gene>
    <name evidence="2" type="ORF">FCM35_KLT06347</name>
</gene>
<proteinExistence type="predicted"/>
<sequence>MSLRLLEGYSSGEEEPAVEASADRSASSAISSDASDESDQEIEQQTRNNRNFYRSDPAKPPPDPSLPSALDTFAEITGPPDFLNNCLGGPEETREAVGLYDRKVRDRARRDKRDLPAGAVVEAKAQLIAIRDRVSVDGGNATSDSVTTIPGENKRKITAANPGPEDAADLLRMCLQCGVPKTYSHAHGMVCPICGDRPAVEPTELDTKKGSTVKDKEKSKRMRGQSSHATWKSETEMQLRQQFD</sequence>
<organism evidence="2 3">
    <name type="scientific">Carex littledalei</name>
    <dbReference type="NCBI Taxonomy" id="544730"/>
    <lineage>
        <taxon>Eukaryota</taxon>
        <taxon>Viridiplantae</taxon>
        <taxon>Streptophyta</taxon>
        <taxon>Embryophyta</taxon>
        <taxon>Tracheophyta</taxon>
        <taxon>Spermatophyta</taxon>
        <taxon>Magnoliopsida</taxon>
        <taxon>Liliopsida</taxon>
        <taxon>Poales</taxon>
        <taxon>Cyperaceae</taxon>
        <taxon>Cyperoideae</taxon>
        <taxon>Cariceae</taxon>
        <taxon>Carex</taxon>
        <taxon>Carex subgen. Euthyceras</taxon>
    </lineage>
</organism>
<keyword evidence="3" id="KW-1185">Reference proteome</keyword>
<reference evidence="2" key="1">
    <citation type="submission" date="2020-01" db="EMBL/GenBank/DDBJ databases">
        <title>Genome sequence of Kobresia littledalei, the first chromosome-level genome in the family Cyperaceae.</title>
        <authorList>
            <person name="Qu G."/>
        </authorList>
    </citation>
    <scope>NUCLEOTIDE SEQUENCE</scope>
    <source>
        <strain evidence="2">C.B.Clarke</strain>
        <tissue evidence="2">Leaf</tissue>
    </source>
</reference>
<evidence type="ECO:0000313" key="2">
    <source>
        <dbReference type="EMBL" id="KAF3329269.1"/>
    </source>
</evidence>
<dbReference type="AlphaFoldDB" id="A0A833R3Z7"/>
<evidence type="ECO:0000313" key="3">
    <source>
        <dbReference type="Proteomes" id="UP000623129"/>
    </source>
</evidence>
<accession>A0A833R3Z7</accession>
<feature type="compositionally biased region" description="Basic and acidic residues" evidence="1">
    <location>
        <begin position="205"/>
        <end position="218"/>
    </location>
</feature>
<dbReference type="OrthoDB" id="543560at2759"/>
<protein>
    <submittedName>
        <fullName evidence="2">Uncharacterized protein</fullName>
    </submittedName>
</protein>
<dbReference type="InterPro" id="IPR040306">
    <property type="entry name" value="Os02g0753200-like"/>
</dbReference>
<feature type="region of interest" description="Disordered" evidence="1">
    <location>
        <begin position="199"/>
        <end position="244"/>
    </location>
</feature>
<evidence type="ECO:0000256" key="1">
    <source>
        <dbReference type="SAM" id="MobiDB-lite"/>
    </source>
</evidence>
<feature type="region of interest" description="Disordered" evidence="1">
    <location>
        <begin position="1"/>
        <end position="82"/>
    </location>
</feature>
<dbReference type="PANTHER" id="PTHR35321">
    <property type="entry name" value="OS02G0753200 PROTEIN"/>
    <property type="match status" value="1"/>
</dbReference>
<comment type="caution">
    <text evidence="2">The sequence shown here is derived from an EMBL/GenBank/DDBJ whole genome shotgun (WGS) entry which is preliminary data.</text>
</comment>